<proteinExistence type="predicted"/>
<organism evidence="1">
    <name type="scientific">Rosellinia necatrix</name>
    <name type="common">White root-rot fungus</name>
    <dbReference type="NCBI Taxonomy" id="77044"/>
    <lineage>
        <taxon>Eukaryota</taxon>
        <taxon>Fungi</taxon>
        <taxon>Dikarya</taxon>
        <taxon>Ascomycota</taxon>
        <taxon>Pezizomycotina</taxon>
        <taxon>Sordariomycetes</taxon>
        <taxon>Xylariomycetidae</taxon>
        <taxon>Xylariales</taxon>
        <taxon>Xylariaceae</taxon>
        <taxon>Rosellinia</taxon>
    </lineage>
</organism>
<dbReference type="PANTHER" id="PTHR47842">
    <property type="entry name" value="EXPRESSED PROTEIN"/>
    <property type="match status" value="1"/>
</dbReference>
<gene>
    <name evidence="1" type="ORF">SAMD00023353_2101510</name>
</gene>
<evidence type="ECO:0008006" key="3">
    <source>
        <dbReference type="Google" id="ProtNLM"/>
    </source>
</evidence>
<dbReference type="Proteomes" id="UP000054516">
    <property type="component" value="Unassembled WGS sequence"/>
</dbReference>
<dbReference type="Gene3D" id="3.40.50.1820">
    <property type="entry name" value="alpha/beta hydrolase"/>
    <property type="match status" value="1"/>
</dbReference>
<dbReference type="AlphaFoldDB" id="A0A1S8A8S6"/>
<dbReference type="OMA" id="RPAYMIS"/>
<name>A0A1S8A8S6_ROSNE</name>
<dbReference type="InterPro" id="IPR029058">
    <property type="entry name" value="AB_hydrolase_fold"/>
</dbReference>
<dbReference type="PANTHER" id="PTHR47842:SF2">
    <property type="entry name" value="DUF676 DOMAIN-CONTAINING PROTEIN"/>
    <property type="match status" value="1"/>
</dbReference>
<dbReference type="OrthoDB" id="442243at2759"/>
<reference evidence="1" key="1">
    <citation type="submission" date="2016-03" db="EMBL/GenBank/DDBJ databases">
        <title>Draft genome sequence of Rosellinia necatrix.</title>
        <authorList>
            <person name="Kanematsu S."/>
        </authorList>
    </citation>
    <scope>NUCLEOTIDE SEQUENCE [LARGE SCALE GENOMIC DNA]</scope>
    <source>
        <strain evidence="1">W97</strain>
    </source>
</reference>
<protein>
    <recommendedName>
        <fullName evidence="3">DUF676 domain-containing protein</fullName>
    </recommendedName>
</protein>
<accession>A0A1S8A8S6</accession>
<dbReference type="EMBL" id="DF977466">
    <property type="protein sequence ID" value="GAW26120.1"/>
    <property type="molecule type" value="Genomic_DNA"/>
</dbReference>
<keyword evidence="2" id="KW-1185">Reference proteome</keyword>
<sequence>MPRTLLLCFLHGFKGSDNTFRTFPEDLQAQVAKQLPNDNVESIVYPRYETKGELGQCSVTFLAWLKERVLDVRKARCEKPWPADDREVGVVLVAHSMG</sequence>
<evidence type="ECO:0000313" key="1">
    <source>
        <dbReference type="EMBL" id="GAW26120.1"/>
    </source>
</evidence>
<evidence type="ECO:0000313" key="2">
    <source>
        <dbReference type="Proteomes" id="UP000054516"/>
    </source>
</evidence>
<dbReference type="STRING" id="77044.A0A1S8A8S6"/>